<proteinExistence type="predicted"/>
<dbReference type="Gramene" id="KVH83927">
    <property type="protein sequence ID" value="KVH83927"/>
    <property type="gene ID" value="Ccrd_025463"/>
</dbReference>
<dbReference type="Proteomes" id="UP000243975">
    <property type="component" value="Unassembled WGS sequence"/>
</dbReference>
<protein>
    <submittedName>
        <fullName evidence="1">Uncharacterized protein</fullName>
    </submittedName>
</protein>
<evidence type="ECO:0000313" key="2">
    <source>
        <dbReference type="Proteomes" id="UP000243975"/>
    </source>
</evidence>
<sequence>MYGCSRAPIIKAGIKQDVIKLGEVLKIKDKDSCLRIGNTIESRAPIIKARIKQDIINLDEVLKIKG</sequence>
<evidence type="ECO:0000313" key="1">
    <source>
        <dbReference type="EMBL" id="KVH83927.1"/>
    </source>
</evidence>
<organism evidence="1 2">
    <name type="scientific">Cynara cardunculus var. scolymus</name>
    <name type="common">Globe artichoke</name>
    <name type="synonym">Cynara scolymus</name>
    <dbReference type="NCBI Taxonomy" id="59895"/>
    <lineage>
        <taxon>Eukaryota</taxon>
        <taxon>Viridiplantae</taxon>
        <taxon>Streptophyta</taxon>
        <taxon>Embryophyta</taxon>
        <taxon>Tracheophyta</taxon>
        <taxon>Spermatophyta</taxon>
        <taxon>Magnoliopsida</taxon>
        <taxon>eudicotyledons</taxon>
        <taxon>Gunneridae</taxon>
        <taxon>Pentapetalae</taxon>
        <taxon>asterids</taxon>
        <taxon>campanulids</taxon>
        <taxon>Asterales</taxon>
        <taxon>Asteraceae</taxon>
        <taxon>Carduoideae</taxon>
        <taxon>Cardueae</taxon>
        <taxon>Carduinae</taxon>
        <taxon>Cynara</taxon>
    </lineage>
</organism>
<dbReference type="AlphaFoldDB" id="A0A103X4B0"/>
<dbReference type="EMBL" id="LEKV01006393">
    <property type="protein sequence ID" value="KVH83927.1"/>
    <property type="molecule type" value="Genomic_DNA"/>
</dbReference>
<name>A0A103X4B0_CYNCS</name>
<accession>A0A103X4B0</accession>
<gene>
    <name evidence="1" type="ORF">Ccrd_025463</name>
</gene>
<reference evidence="1 2" key="1">
    <citation type="journal article" date="2016" name="Sci. Rep.">
        <title>The genome sequence of the outbreeding globe artichoke constructed de novo incorporating a phase-aware low-pass sequencing strategy of F1 progeny.</title>
        <authorList>
            <person name="Scaglione D."/>
            <person name="Reyes-Chin-Wo S."/>
            <person name="Acquadro A."/>
            <person name="Froenicke L."/>
            <person name="Portis E."/>
            <person name="Beitel C."/>
            <person name="Tirone M."/>
            <person name="Mauro R."/>
            <person name="Lo Monaco A."/>
            <person name="Mauromicale G."/>
            <person name="Faccioli P."/>
            <person name="Cattivelli L."/>
            <person name="Rieseberg L."/>
            <person name="Michelmore R."/>
            <person name="Lanteri S."/>
        </authorList>
    </citation>
    <scope>NUCLEOTIDE SEQUENCE [LARGE SCALE GENOMIC DNA]</scope>
    <source>
        <strain evidence="1">2C</strain>
    </source>
</reference>
<keyword evidence="2" id="KW-1185">Reference proteome</keyword>
<comment type="caution">
    <text evidence="1">The sequence shown here is derived from an EMBL/GenBank/DDBJ whole genome shotgun (WGS) entry which is preliminary data.</text>
</comment>